<gene>
    <name evidence="2" type="ORF">ABC969_07075</name>
</gene>
<reference evidence="2 3" key="1">
    <citation type="submission" date="2024-05" db="EMBL/GenBank/DDBJ databases">
        <authorList>
            <person name="Liu Q."/>
            <person name="Xin Y.-H."/>
        </authorList>
    </citation>
    <scope>NUCLEOTIDE SEQUENCE [LARGE SCALE GENOMIC DNA]</scope>
    <source>
        <strain evidence="2 3">CGMCC 1.15349</strain>
    </source>
</reference>
<organism evidence="2 3">
    <name type="scientific">Sphingomonas qilianensis</name>
    <dbReference type="NCBI Taxonomy" id="1736690"/>
    <lineage>
        <taxon>Bacteria</taxon>
        <taxon>Pseudomonadati</taxon>
        <taxon>Pseudomonadota</taxon>
        <taxon>Alphaproteobacteria</taxon>
        <taxon>Sphingomonadales</taxon>
        <taxon>Sphingomonadaceae</taxon>
        <taxon>Sphingomonas</taxon>
    </lineage>
</organism>
<keyword evidence="2" id="KW-0540">Nuclease</keyword>
<feature type="domain" description="Endonuclease/exonuclease/phosphatase" evidence="1">
    <location>
        <begin position="121"/>
        <end position="371"/>
    </location>
</feature>
<dbReference type="Proteomes" id="UP001404104">
    <property type="component" value="Unassembled WGS sequence"/>
</dbReference>
<dbReference type="Gene3D" id="3.60.10.10">
    <property type="entry name" value="Endonuclease/exonuclease/phosphatase"/>
    <property type="match status" value="1"/>
</dbReference>
<dbReference type="PANTHER" id="PTHR42834:SF1">
    <property type="entry name" value="ENDONUCLEASE_EXONUCLEASE_PHOSPHATASE FAMILY PROTEIN (AFU_ORTHOLOGUE AFUA_3G09210)"/>
    <property type="match status" value="1"/>
</dbReference>
<accession>A0ABU9XQV7</accession>
<name>A0ABU9XQV7_9SPHN</name>
<evidence type="ECO:0000259" key="1">
    <source>
        <dbReference type="Pfam" id="PF03372"/>
    </source>
</evidence>
<keyword evidence="2" id="KW-0378">Hydrolase</keyword>
<dbReference type="GO" id="GO:0004519">
    <property type="term" value="F:endonuclease activity"/>
    <property type="evidence" value="ECO:0007669"/>
    <property type="project" value="UniProtKB-KW"/>
</dbReference>
<dbReference type="PANTHER" id="PTHR42834">
    <property type="entry name" value="ENDONUCLEASE/EXONUCLEASE/PHOSPHATASE FAMILY PROTEIN (AFU_ORTHOLOGUE AFUA_3G09210)"/>
    <property type="match status" value="1"/>
</dbReference>
<comment type="caution">
    <text evidence="2">The sequence shown here is derived from an EMBL/GenBank/DDBJ whole genome shotgun (WGS) entry which is preliminary data.</text>
</comment>
<dbReference type="InterPro" id="IPR005135">
    <property type="entry name" value="Endo/exonuclease/phosphatase"/>
</dbReference>
<sequence>MLRLASYNVENLFERAKILNRNEWIDPGSGTDRRDAARQLLDDFAKFNALLAKEVYSDTDKVEIVALLEALGLGTSDESQFVILRRNRRSLVKRTGGEITVIADGRDDWIGWLELKTEALNEKATQNTARIIGKLRADIMVVVEAEHRPSLLRFNQQVIAPVAGWSFDHIALIDGNDERGIDVGVLTREPHALDFVRTHVDDTIDGKRVFSRDCPEFHFALGDSRRLVILANHLKSKGYGFPAENDATRKRQATRIREIYQGLRTAGNEFVAILGDLNDSPGRDPLSPLLGEGSDLRDVSEVAGFDNAGRPGTFGNCTASDKIDYILMSPALFALAHGGGIDRSGVWGGTNGTLFPHIPEITKATEAASDHAAIFVDLDL</sequence>
<keyword evidence="3" id="KW-1185">Reference proteome</keyword>
<dbReference type="RefSeq" id="WP_345863985.1">
    <property type="nucleotide sequence ID" value="NZ_JBDIMF010000002.1"/>
</dbReference>
<proteinExistence type="predicted"/>
<dbReference type="SUPFAM" id="SSF56219">
    <property type="entry name" value="DNase I-like"/>
    <property type="match status" value="1"/>
</dbReference>
<evidence type="ECO:0000313" key="2">
    <source>
        <dbReference type="EMBL" id="MEN2786183.1"/>
    </source>
</evidence>
<dbReference type="EMBL" id="JBDIMF010000002">
    <property type="protein sequence ID" value="MEN2786183.1"/>
    <property type="molecule type" value="Genomic_DNA"/>
</dbReference>
<keyword evidence="2" id="KW-0255">Endonuclease</keyword>
<dbReference type="InterPro" id="IPR036691">
    <property type="entry name" value="Endo/exonu/phosph_ase_sf"/>
</dbReference>
<dbReference type="Pfam" id="PF03372">
    <property type="entry name" value="Exo_endo_phos"/>
    <property type="match status" value="1"/>
</dbReference>
<evidence type="ECO:0000313" key="3">
    <source>
        <dbReference type="Proteomes" id="UP001404104"/>
    </source>
</evidence>
<protein>
    <submittedName>
        <fullName evidence="2">Endonuclease/exonuclease/phosphatase family protein</fullName>
    </submittedName>
</protein>